<feature type="transmembrane region" description="Helical" evidence="1">
    <location>
        <begin position="162"/>
        <end position="180"/>
    </location>
</feature>
<evidence type="ECO:0000313" key="3">
    <source>
        <dbReference type="Proteomes" id="UP000230683"/>
    </source>
</evidence>
<keyword evidence="1" id="KW-0812">Transmembrane</keyword>
<protein>
    <submittedName>
        <fullName evidence="2">Uncharacterized protein</fullName>
    </submittedName>
</protein>
<sequence>MNSIIKRYKIPFLISLVTGIAMVALVGEEYWLNIVLTISGALVGMSFLDLEYILFAYLVDPLSETALEVKKYVESKKLFGFVQFLNESEYKFKELSLRSIFFQVLLVIFASYIITTNAFVFVQGLTLSVLANLLYAQMVEFQDTKTLQRWFWIYSGDLSRNLYIVYMFVMLILLVLQYSFL</sequence>
<name>A0A2M7X4Q8_UNCKA</name>
<dbReference type="Proteomes" id="UP000230683">
    <property type="component" value="Unassembled WGS sequence"/>
</dbReference>
<evidence type="ECO:0000313" key="2">
    <source>
        <dbReference type="EMBL" id="PJA41099.1"/>
    </source>
</evidence>
<evidence type="ECO:0000256" key="1">
    <source>
        <dbReference type="SAM" id="Phobius"/>
    </source>
</evidence>
<feature type="transmembrane region" description="Helical" evidence="1">
    <location>
        <begin position="38"/>
        <end position="59"/>
    </location>
</feature>
<keyword evidence="1" id="KW-0472">Membrane</keyword>
<gene>
    <name evidence="2" type="ORF">CO178_00910</name>
</gene>
<dbReference type="EMBL" id="PFWY01000044">
    <property type="protein sequence ID" value="PJA41099.1"/>
    <property type="molecule type" value="Genomic_DNA"/>
</dbReference>
<proteinExistence type="predicted"/>
<accession>A0A2M7X4Q8</accession>
<organism evidence="2 3">
    <name type="scientific">candidate division WWE3 bacterium CG_4_9_14_3_um_filter_34_6</name>
    <dbReference type="NCBI Taxonomy" id="1975079"/>
    <lineage>
        <taxon>Bacteria</taxon>
        <taxon>Katanobacteria</taxon>
    </lineage>
</organism>
<keyword evidence="1" id="KW-1133">Transmembrane helix</keyword>
<dbReference type="AlphaFoldDB" id="A0A2M7X4Q8"/>
<feature type="transmembrane region" description="Helical" evidence="1">
    <location>
        <begin position="95"/>
        <end position="114"/>
    </location>
</feature>
<comment type="caution">
    <text evidence="2">The sequence shown here is derived from an EMBL/GenBank/DDBJ whole genome shotgun (WGS) entry which is preliminary data.</text>
</comment>
<reference evidence="3" key="1">
    <citation type="submission" date="2017-09" db="EMBL/GenBank/DDBJ databases">
        <title>Depth-based differentiation of microbial function through sediment-hosted aquifers and enrichment of novel symbionts in the deep terrestrial subsurface.</title>
        <authorList>
            <person name="Probst A.J."/>
            <person name="Ladd B."/>
            <person name="Jarett J.K."/>
            <person name="Geller-Mcgrath D.E."/>
            <person name="Sieber C.M.K."/>
            <person name="Emerson J.B."/>
            <person name="Anantharaman K."/>
            <person name="Thomas B.C."/>
            <person name="Malmstrom R."/>
            <person name="Stieglmeier M."/>
            <person name="Klingl A."/>
            <person name="Woyke T."/>
            <person name="Ryan C.M."/>
            <person name="Banfield J.F."/>
        </authorList>
    </citation>
    <scope>NUCLEOTIDE SEQUENCE [LARGE SCALE GENOMIC DNA]</scope>
</reference>
<feature type="transmembrane region" description="Helical" evidence="1">
    <location>
        <begin position="12"/>
        <end position="32"/>
    </location>
</feature>